<dbReference type="InterPro" id="IPR050394">
    <property type="entry name" value="Homeobox_NK-like"/>
</dbReference>
<dbReference type="InterPro" id="IPR001356">
    <property type="entry name" value="HD"/>
</dbReference>
<evidence type="ECO:0000256" key="1">
    <source>
        <dbReference type="ARBA" id="ARBA00004123"/>
    </source>
</evidence>
<evidence type="ECO:0000313" key="10">
    <source>
        <dbReference type="Proteomes" id="UP000694387"/>
    </source>
</evidence>
<dbReference type="PRINTS" id="PR00024">
    <property type="entry name" value="HOMEOBOX"/>
</dbReference>
<accession>A0A8C4M5L4</accession>
<dbReference type="SUPFAM" id="SSF46689">
    <property type="entry name" value="Homeodomain-like"/>
    <property type="match status" value="1"/>
</dbReference>
<protein>
    <submittedName>
        <fullName evidence="9">NK1 homeobox 2</fullName>
    </submittedName>
</protein>
<dbReference type="SMART" id="SM00389">
    <property type="entry name" value="HOX"/>
    <property type="match status" value="1"/>
</dbReference>
<feature type="region of interest" description="Disordered" evidence="7">
    <location>
        <begin position="215"/>
        <end position="251"/>
    </location>
</feature>
<evidence type="ECO:0000259" key="8">
    <source>
        <dbReference type="PROSITE" id="PS50071"/>
    </source>
</evidence>
<dbReference type="PROSITE" id="PS50071">
    <property type="entry name" value="HOMEOBOX_2"/>
    <property type="match status" value="1"/>
</dbReference>
<dbReference type="PROSITE" id="PS00027">
    <property type="entry name" value="HOMEOBOX_1"/>
    <property type="match status" value="1"/>
</dbReference>
<feature type="compositionally biased region" description="Low complexity" evidence="7">
    <location>
        <begin position="113"/>
        <end position="129"/>
    </location>
</feature>
<dbReference type="Proteomes" id="UP000694387">
    <property type="component" value="Chromosome 2"/>
</dbReference>
<dbReference type="GO" id="GO:0030154">
    <property type="term" value="P:cell differentiation"/>
    <property type="evidence" value="ECO:0007669"/>
    <property type="project" value="TreeGrafter"/>
</dbReference>
<dbReference type="CDD" id="cd00086">
    <property type="entry name" value="homeodomain"/>
    <property type="match status" value="1"/>
</dbReference>
<dbReference type="GO" id="GO:0000981">
    <property type="term" value="F:DNA-binding transcription factor activity, RNA polymerase II-specific"/>
    <property type="evidence" value="ECO:0007669"/>
    <property type="project" value="InterPro"/>
</dbReference>
<dbReference type="GO" id="GO:0005634">
    <property type="term" value="C:nucleus"/>
    <property type="evidence" value="ECO:0007669"/>
    <property type="project" value="UniProtKB-SubCell"/>
</dbReference>
<evidence type="ECO:0000256" key="6">
    <source>
        <dbReference type="RuleBase" id="RU000682"/>
    </source>
</evidence>
<dbReference type="GO" id="GO:0000978">
    <property type="term" value="F:RNA polymerase II cis-regulatory region sequence-specific DNA binding"/>
    <property type="evidence" value="ECO:0007669"/>
    <property type="project" value="TreeGrafter"/>
</dbReference>
<keyword evidence="2 5" id="KW-0238">DNA-binding</keyword>
<evidence type="ECO:0000256" key="3">
    <source>
        <dbReference type="ARBA" id="ARBA00023155"/>
    </source>
</evidence>
<evidence type="ECO:0000256" key="4">
    <source>
        <dbReference type="ARBA" id="ARBA00023242"/>
    </source>
</evidence>
<dbReference type="Gene3D" id="1.10.10.60">
    <property type="entry name" value="Homeodomain-like"/>
    <property type="match status" value="1"/>
</dbReference>
<dbReference type="Ensembl" id="ENSEAST00005022065.2">
    <property type="protein sequence ID" value="ENSEASP00005020323.2"/>
    <property type="gene ID" value="ENSEASG00005013984.2"/>
</dbReference>
<reference evidence="9 10" key="1">
    <citation type="journal article" date="2020" name="Nat. Commun.">
        <title>Donkey genomes provide new insights into domestication and selection for coat color.</title>
        <authorList>
            <person name="Wang"/>
            <person name="C."/>
            <person name="Li"/>
            <person name="H."/>
            <person name="Guo"/>
            <person name="Y."/>
            <person name="Huang"/>
            <person name="J."/>
            <person name="Sun"/>
            <person name="Y."/>
            <person name="Min"/>
            <person name="J."/>
            <person name="Wang"/>
            <person name="J."/>
            <person name="Fang"/>
            <person name="X."/>
            <person name="Zhao"/>
            <person name="Z."/>
            <person name="Wang"/>
            <person name="S."/>
            <person name="Zhang"/>
            <person name="Y."/>
            <person name="Liu"/>
            <person name="Q."/>
            <person name="Jiang"/>
            <person name="Q."/>
            <person name="Wang"/>
            <person name="X."/>
            <person name="Guo"/>
            <person name="Y."/>
            <person name="Yang"/>
            <person name="C."/>
            <person name="Wang"/>
            <person name="Y."/>
            <person name="Tian"/>
            <person name="F."/>
            <person name="Zhuang"/>
            <person name="G."/>
            <person name="Fan"/>
            <person name="Y."/>
            <person name="Gao"/>
            <person name="Q."/>
            <person name="Li"/>
            <person name="Y."/>
            <person name="Ju"/>
            <person name="Z."/>
            <person name="Li"/>
            <person name="J."/>
            <person name="Li"/>
            <person name="R."/>
            <person name="Hou"/>
            <person name="M."/>
            <person name="Yang"/>
            <person name="G."/>
            <person name="Liu"/>
            <person name="G."/>
            <person name="Liu"/>
            <person name="W."/>
            <person name="Guo"/>
            <person name="J."/>
            <person name="Pan"/>
            <person name="S."/>
            <person name="Fan"/>
            <person name="G."/>
            <person name="Zhang"/>
            <person name="W."/>
            <person name="Zhang"/>
            <person name="R."/>
            <person name="Yu"/>
            <person name="J."/>
            <person name="Zhang"/>
            <person name="X."/>
            <person name="Yin"/>
            <person name="Q."/>
            <person name="Ji"/>
            <person name="C."/>
            <person name="Jin"/>
            <person name="Y."/>
            <person name="Yue"/>
            <person name="G."/>
            <person name="Liu"/>
            <person name="M."/>
            <person name="Xu"/>
            <person name="J."/>
            <person name="Liu"/>
            <person name="S."/>
            <person name="Jordana"/>
            <person name="J."/>
            <person name="Noce"/>
            <person name="A."/>
            <person name="Amills"/>
            <person name="M."/>
            <person name="Wu"/>
            <person name="D.D."/>
            <person name="Li"/>
            <person name="S."/>
            <person name="Zhou"/>
            <person name="X. and Zhong"/>
            <person name="J."/>
        </authorList>
    </citation>
    <scope>NUCLEOTIDE SEQUENCE [LARGE SCALE GENOMIC DNA]</scope>
</reference>
<gene>
    <name evidence="9" type="primary">NKX1-2</name>
</gene>
<evidence type="ECO:0000256" key="5">
    <source>
        <dbReference type="PROSITE-ProRule" id="PRU00108"/>
    </source>
</evidence>
<sequence length="302" mass="31681">MLAWQDGGAKAAPSHHKISFSVLDILDPQKFTRAALPAVRPAPREAKKSLAEAEAGKDASPGDQAWQRETPDAAASPLEGSEAEEAEEEEEEAEDAGRRRRRRRERAACLQTGLARSPEAPAAALAAGERGAGGLAGSPGSPGSPRPRRRRTEPSCAKPRRARTAFTYEQLVALENKFRATRYLSVCERLNLALSLSLTETQVKIWFQNRRTKWKKQNPGADGAAPAGGGAPQPGVAAVGAGGSPGPPGPGAVPFQTFPSYSGANVLFPAAASFPLTAAAAGGPFAPFLGPSYLTPFYAPHL</sequence>
<organism evidence="9 10">
    <name type="scientific">Equus asinus</name>
    <name type="common">Donkey</name>
    <name type="synonym">Equus africanus asinus</name>
    <dbReference type="NCBI Taxonomy" id="9793"/>
    <lineage>
        <taxon>Eukaryota</taxon>
        <taxon>Metazoa</taxon>
        <taxon>Chordata</taxon>
        <taxon>Craniata</taxon>
        <taxon>Vertebrata</taxon>
        <taxon>Euteleostomi</taxon>
        <taxon>Mammalia</taxon>
        <taxon>Eutheria</taxon>
        <taxon>Laurasiatheria</taxon>
        <taxon>Perissodactyla</taxon>
        <taxon>Equidae</taxon>
        <taxon>Equus</taxon>
    </lineage>
</organism>
<dbReference type="GeneTree" id="ENSGT00940000162535"/>
<keyword evidence="4 5" id="KW-0539">Nucleus</keyword>
<feature type="compositionally biased region" description="Acidic residues" evidence="7">
    <location>
        <begin position="81"/>
        <end position="94"/>
    </location>
</feature>
<evidence type="ECO:0000256" key="7">
    <source>
        <dbReference type="SAM" id="MobiDB-lite"/>
    </source>
</evidence>
<dbReference type="Pfam" id="PF00046">
    <property type="entry name" value="Homeodomain"/>
    <property type="match status" value="1"/>
</dbReference>
<proteinExistence type="predicted"/>
<dbReference type="AlphaFoldDB" id="A0A8C4M5L4"/>
<dbReference type="FunFam" id="1.10.10.60:FF:000720">
    <property type="entry name" value="NK1 homeobox 2"/>
    <property type="match status" value="1"/>
</dbReference>
<evidence type="ECO:0000256" key="2">
    <source>
        <dbReference type="ARBA" id="ARBA00023125"/>
    </source>
</evidence>
<reference evidence="9" key="3">
    <citation type="submission" date="2025-09" db="UniProtKB">
        <authorList>
            <consortium name="Ensembl"/>
        </authorList>
    </citation>
    <scope>IDENTIFICATION</scope>
</reference>
<evidence type="ECO:0000313" key="9">
    <source>
        <dbReference type="Ensembl" id="ENSEASP00005020323.2"/>
    </source>
</evidence>
<feature type="region of interest" description="Disordered" evidence="7">
    <location>
        <begin position="36"/>
        <end position="160"/>
    </location>
</feature>
<feature type="compositionally biased region" description="Basic and acidic residues" evidence="7">
    <location>
        <begin position="42"/>
        <end position="57"/>
    </location>
</feature>
<reference evidence="9" key="2">
    <citation type="submission" date="2025-08" db="UniProtKB">
        <authorList>
            <consortium name="Ensembl"/>
        </authorList>
    </citation>
    <scope>IDENTIFICATION</scope>
</reference>
<keyword evidence="10" id="KW-1185">Reference proteome</keyword>
<dbReference type="InterPro" id="IPR017970">
    <property type="entry name" value="Homeobox_CS"/>
</dbReference>
<keyword evidence="3 5" id="KW-0371">Homeobox</keyword>
<dbReference type="PANTHER" id="PTHR24340:SF17">
    <property type="entry name" value="NK1 TRANSCRIPTION FACTOR-RELATED PROTEIN 2"/>
    <property type="match status" value="1"/>
</dbReference>
<name>A0A8C4M5L4_EQUAS</name>
<dbReference type="InterPro" id="IPR020479">
    <property type="entry name" value="HD_metazoa"/>
</dbReference>
<comment type="subcellular location">
    <subcellularLocation>
        <location evidence="1 5 6">Nucleus</location>
    </subcellularLocation>
</comment>
<feature type="domain" description="Homeobox" evidence="8">
    <location>
        <begin position="157"/>
        <end position="217"/>
    </location>
</feature>
<dbReference type="PANTHER" id="PTHR24340">
    <property type="entry name" value="HOMEOBOX PROTEIN NKX"/>
    <property type="match status" value="1"/>
</dbReference>
<dbReference type="InterPro" id="IPR009057">
    <property type="entry name" value="Homeodomain-like_sf"/>
</dbReference>
<feature type="DNA-binding region" description="Homeobox" evidence="5">
    <location>
        <begin position="159"/>
        <end position="218"/>
    </location>
</feature>